<dbReference type="SMART" id="SM01349">
    <property type="entry name" value="TOG"/>
    <property type="match status" value="3"/>
</dbReference>
<dbReference type="Gene3D" id="1.25.10.10">
    <property type="entry name" value="Leucine-rich Repeat Variant"/>
    <property type="match status" value="4"/>
</dbReference>
<feature type="region of interest" description="Disordered" evidence="4">
    <location>
        <begin position="263"/>
        <end position="294"/>
    </location>
</feature>
<keyword evidence="7" id="KW-1185">Reference proteome</keyword>
<reference evidence="6" key="1">
    <citation type="submission" date="2023-03" db="EMBL/GenBank/DDBJ databases">
        <authorList>
            <person name="Steffen K."/>
            <person name="Cardenas P."/>
        </authorList>
    </citation>
    <scope>NUCLEOTIDE SEQUENCE</scope>
</reference>
<dbReference type="Proteomes" id="UP001174909">
    <property type="component" value="Unassembled WGS sequence"/>
</dbReference>
<dbReference type="GO" id="GO:0005881">
    <property type="term" value="C:cytoplasmic microtubule"/>
    <property type="evidence" value="ECO:0007669"/>
    <property type="project" value="TreeGrafter"/>
</dbReference>
<dbReference type="GO" id="GO:0090307">
    <property type="term" value="P:mitotic spindle assembly"/>
    <property type="evidence" value="ECO:0007669"/>
    <property type="project" value="TreeGrafter"/>
</dbReference>
<feature type="compositionally biased region" description="Basic and acidic residues" evidence="4">
    <location>
        <begin position="1223"/>
        <end position="1232"/>
    </location>
</feature>
<dbReference type="PANTHER" id="PTHR21567">
    <property type="entry name" value="CLASP"/>
    <property type="match status" value="1"/>
</dbReference>
<dbReference type="PANTHER" id="PTHR21567:SF9">
    <property type="entry name" value="CLIP-ASSOCIATING PROTEIN"/>
    <property type="match status" value="1"/>
</dbReference>
<dbReference type="InterPro" id="IPR011989">
    <property type="entry name" value="ARM-like"/>
</dbReference>
<keyword evidence="3" id="KW-0206">Cytoskeleton</keyword>
<gene>
    <name evidence="6" type="ORF">GBAR_LOCUS31342</name>
</gene>
<evidence type="ECO:0000313" key="6">
    <source>
        <dbReference type="EMBL" id="CAI8057491.1"/>
    </source>
</evidence>
<accession>A0AA35XLH7</accession>
<dbReference type="GO" id="GO:0008017">
    <property type="term" value="F:microtubule binding"/>
    <property type="evidence" value="ECO:0007669"/>
    <property type="project" value="TreeGrafter"/>
</dbReference>
<name>A0AA35XLH7_GEOBA</name>
<evidence type="ECO:0000313" key="7">
    <source>
        <dbReference type="Proteomes" id="UP001174909"/>
    </source>
</evidence>
<feature type="compositionally biased region" description="Low complexity" evidence="4">
    <location>
        <begin position="1139"/>
        <end position="1154"/>
    </location>
</feature>
<feature type="compositionally biased region" description="Basic residues" evidence="4">
    <location>
        <begin position="1027"/>
        <end position="1040"/>
    </location>
</feature>
<dbReference type="GO" id="GO:0000776">
    <property type="term" value="C:kinetochore"/>
    <property type="evidence" value="ECO:0007669"/>
    <property type="project" value="TreeGrafter"/>
</dbReference>
<dbReference type="InterPro" id="IPR024395">
    <property type="entry name" value="CLASP_N_dom"/>
</dbReference>
<protein>
    <submittedName>
        <fullName evidence="6">CLIP-associating protein 1</fullName>
    </submittedName>
</protein>
<organism evidence="6 7">
    <name type="scientific">Geodia barretti</name>
    <name type="common">Barrett's horny sponge</name>
    <dbReference type="NCBI Taxonomy" id="519541"/>
    <lineage>
        <taxon>Eukaryota</taxon>
        <taxon>Metazoa</taxon>
        <taxon>Porifera</taxon>
        <taxon>Demospongiae</taxon>
        <taxon>Heteroscleromorpha</taxon>
        <taxon>Tetractinellida</taxon>
        <taxon>Astrophorina</taxon>
        <taxon>Geodiidae</taxon>
        <taxon>Geodia</taxon>
    </lineage>
</organism>
<proteinExistence type="predicted"/>
<dbReference type="GO" id="GO:0072686">
    <property type="term" value="C:mitotic spindle"/>
    <property type="evidence" value="ECO:0007669"/>
    <property type="project" value="TreeGrafter"/>
</dbReference>
<evidence type="ECO:0000256" key="3">
    <source>
        <dbReference type="ARBA" id="ARBA00023212"/>
    </source>
</evidence>
<dbReference type="EMBL" id="CASHTH010004453">
    <property type="protein sequence ID" value="CAI8057491.1"/>
    <property type="molecule type" value="Genomic_DNA"/>
</dbReference>
<evidence type="ECO:0000256" key="1">
    <source>
        <dbReference type="ARBA" id="ARBA00004245"/>
    </source>
</evidence>
<feature type="domain" description="TOG" evidence="5">
    <location>
        <begin position="1280"/>
        <end position="1511"/>
    </location>
</feature>
<sequence length="1514" mass="165254">MEARLLSDALKTDTHVRVQVAEELSDWMKNEENDPENFPELERLVGALAQWMGSSNYKVSIAGMEVLVILAGRMKDRFRPYISTVFPPLRERLGDSKEQVREVAQQLTQKIMVDVVSSPQQFLDKILETGLGHKNWRVKDQVLVCLSRAIDYFGAGQVAVGRHMAGIVTLLGDANSQVRSCAMDTIVEVYRHVGVKVRTDLLKRNVPGGRMATLNARFDAIDAATNAVDEPGTEDVDLDDASSGCSSLSARTQGSVMSIEAAASTGSYRSRTLPRPSSRGVASGSMAGGGSGGGVAEEDFQKAFLDVPSVTIYTSHDLDKIMSRVQTTLVDGSKPWEQRVAAMKEIRGVVATERVDRQQLLGHLKSMQDAFLTSLKDLRSQVTRETCVTLAYVSTVMGVEFVGVAENMLTQLIPLLLNSAKIMATSASICVKFILKNSPSHRLLNPISSIGLSSKSAIIRKQCAEFLLLALLSWERPVVEKAASVTEDLLRKGLADADATSRKHCRKAYWSYHGKLPSRAQRFFDSLDPQLQRHINDEKVAMEKGDVARPTSSLGGKVHKKAPPPSNHSNSKVDDSITPEMSATLKKALSSIANICPPAPAPLNSSSVPPDGAPGSPPYNLPATPSLRIQRPTVRISNKKPPLNAARSTENLLSGGPGGSPLHHRPSSRSGVRSGIRPPSRSGMLLKKKSSDLLLPGKHGSGVRLSRSHQPSPAHSRESSPHRPSSRQASGRVGVPTKETMLSLYGGGEYGDEDDDAASVNSEKSTFSVSSEVSISPYMKYANPVTDVSELLALCSSQSWSDRKDGMAQLKILLENPERELLHSDINTIKTIFKKMFSEPQMRIYSLFLEALSVFIEDHREHLEDWLFLILLRLLHRHGSDLLGHMHFKLQLILELIRKSFDTDQQFMTLCRILNDQSQPMNRKVRLAWLEYLSELIPLMDSGDLRENAEMRQAISKLIQATSEPKSGDIRRLSQSVITGLFDLNPATFSIMLRSVSKTLQDTANKILKVYMQEASSSSDDEPSSPSHKRPASQASRHRTNIPSSPSSKLASPRPATSTAFYRPTTPSRSRTPSGSGSTPESGRGLTPSRSSGGSGIPVPRSSSRTGMRTPGGVSRRLSASTSDVSDDLTKTPQNGLKQPSPRSQRSLASSTSSGNISGIPRRPGSTTPGQTPPTVRRQNVPPPRSASVDPDVMAERTAAAELKRPDSARSNYDPVRYNNGTEKGEDAETKTEGAAGKGGEGDQNPEKFLFSDLPRLDYGSGDEREEKEAPSGVGGASTDEHSRDQMALALRELGTSTSSKQKQTALQTIFTQARTFPEKCHWSEHFKTAMTLLLEAMLNSEEVPVRSLALRIVRELLKTEHKRMAEYAEIMTLRVLVNFADGDASVSQAAEDTFSLLAPALPPEPTVDLLCPMVGREKYPMLLGCIRLLTKVATISPAGYLRSKLADLVPGLIRGYAHQESTVRKASVFCLVAVHSVVGAELKEHLTKLSSSQSKLLDLYIRRHQQQSQNGPQ</sequence>
<comment type="caution">
    <text evidence="6">The sequence shown here is derived from an EMBL/GenBank/DDBJ whole genome shotgun (WGS) entry which is preliminary data.</text>
</comment>
<dbReference type="InterPro" id="IPR048491">
    <property type="entry name" value="XMAP215_CLASP_TOG"/>
</dbReference>
<feature type="compositionally biased region" description="Low complexity" evidence="4">
    <location>
        <begin position="1161"/>
        <end position="1175"/>
    </location>
</feature>
<feature type="domain" description="TOG" evidence="5">
    <location>
        <begin position="317"/>
        <end position="548"/>
    </location>
</feature>
<dbReference type="Pfam" id="PF21041">
    <property type="entry name" value="XMAP215_CLASP_TOG"/>
    <property type="match status" value="1"/>
</dbReference>
<dbReference type="GO" id="GO:0040001">
    <property type="term" value="P:establishment of mitotic spindle localization"/>
    <property type="evidence" value="ECO:0007669"/>
    <property type="project" value="TreeGrafter"/>
</dbReference>
<evidence type="ECO:0000256" key="2">
    <source>
        <dbReference type="ARBA" id="ARBA00022490"/>
    </source>
</evidence>
<evidence type="ECO:0000256" key="4">
    <source>
        <dbReference type="SAM" id="MobiDB-lite"/>
    </source>
</evidence>
<feature type="region of interest" description="Disordered" evidence="4">
    <location>
        <begin position="1014"/>
        <end position="1283"/>
    </location>
</feature>
<keyword evidence="2" id="KW-0963">Cytoplasm</keyword>
<dbReference type="InterPro" id="IPR034085">
    <property type="entry name" value="TOG"/>
</dbReference>
<feature type="compositionally biased region" description="Pro residues" evidence="4">
    <location>
        <begin position="611"/>
        <end position="620"/>
    </location>
</feature>
<dbReference type="GO" id="GO:0005815">
    <property type="term" value="C:microtubule organizing center"/>
    <property type="evidence" value="ECO:0007669"/>
    <property type="project" value="TreeGrafter"/>
</dbReference>
<feature type="region of interest" description="Disordered" evidence="4">
    <location>
        <begin position="602"/>
        <end position="763"/>
    </location>
</feature>
<comment type="subcellular location">
    <subcellularLocation>
        <location evidence="1">Cytoplasm</location>
        <location evidence="1">Cytoskeleton</location>
    </subcellularLocation>
</comment>
<dbReference type="GO" id="GO:0045180">
    <property type="term" value="C:basal cortex"/>
    <property type="evidence" value="ECO:0007669"/>
    <property type="project" value="TreeGrafter"/>
</dbReference>
<dbReference type="InterPro" id="IPR016024">
    <property type="entry name" value="ARM-type_fold"/>
</dbReference>
<feature type="region of interest" description="Disordered" evidence="4">
    <location>
        <begin position="539"/>
        <end position="577"/>
    </location>
</feature>
<feature type="compositionally biased region" description="Polar residues" evidence="4">
    <location>
        <begin position="1041"/>
        <end position="1060"/>
    </location>
</feature>
<dbReference type="GO" id="GO:0005876">
    <property type="term" value="C:spindle microtubule"/>
    <property type="evidence" value="ECO:0007669"/>
    <property type="project" value="TreeGrafter"/>
</dbReference>
<feature type="domain" description="TOG" evidence="5">
    <location>
        <begin position="1"/>
        <end position="227"/>
    </location>
</feature>
<dbReference type="Pfam" id="PF12348">
    <property type="entry name" value="CLASP_N"/>
    <property type="match status" value="1"/>
</dbReference>
<dbReference type="SUPFAM" id="SSF48371">
    <property type="entry name" value="ARM repeat"/>
    <property type="match status" value="2"/>
</dbReference>
<evidence type="ECO:0000259" key="5">
    <source>
        <dbReference type="SMART" id="SM01349"/>
    </source>
</evidence>
<feature type="compositionally biased region" description="Low complexity" evidence="4">
    <location>
        <begin position="1063"/>
        <end position="1085"/>
    </location>
</feature>